<organism evidence="2 3">
    <name type="scientific">Mediterraneibacter gnavus</name>
    <name type="common">Ruminococcus gnavus</name>
    <dbReference type="NCBI Taxonomy" id="33038"/>
    <lineage>
        <taxon>Bacteria</taxon>
        <taxon>Bacillati</taxon>
        <taxon>Bacillota</taxon>
        <taxon>Clostridia</taxon>
        <taxon>Lachnospirales</taxon>
        <taxon>Lachnospiraceae</taxon>
        <taxon>Mediterraneibacter</taxon>
    </lineage>
</organism>
<proteinExistence type="predicted"/>
<dbReference type="EMBL" id="QRWQ01000043">
    <property type="protein sequence ID" value="RGT34709.1"/>
    <property type="molecule type" value="Genomic_DNA"/>
</dbReference>
<evidence type="ECO:0000313" key="3">
    <source>
        <dbReference type="Proteomes" id="UP000283834"/>
    </source>
</evidence>
<keyword evidence="1" id="KW-0812">Transmembrane</keyword>
<evidence type="ECO:0000256" key="1">
    <source>
        <dbReference type="SAM" id="Phobius"/>
    </source>
</evidence>
<name>A0A412N8W9_MEDGN</name>
<keyword evidence="1" id="KW-1133">Transmembrane helix</keyword>
<protein>
    <recommendedName>
        <fullName evidence="4">DUF5105 domain-containing protein</fullName>
    </recommendedName>
</protein>
<reference evidence="2 3" key="1">
    <citation type="submission" date="2018-08" db="EMBL/GenBank/DDBJ databases">
        <title>A genome reference for cultivated species of the human gut microbiota.</title>
        <authorList>
            <person name="Zou Y."/>
            <person name="Xue W."/>
            <person name="Luo G."/>
        </authorList>
    </citation>
    <scope>NUCLEOTIDE SEQUENCE [LARGE SCALE GENOMIC DNA]</scope>
    <source>
        <strain evidence="2 3">AF19-16AC</strain>
    </source>
</reference>
<accession>A0A412N8W9</accession>
<sequence length="288" mass="33232">SFEGTGNTDGMRGSTVWCCFFVLLLFLRIFCFKMTKFGDKKTVTGMYINAIMKKNKKRSRELMKNMGKKIRYIAFFIGVCVLLAGCGKKFDASGYTKAVLDVSYKNEIQKYVELTGADEKEADKIFEDNLQNNMDIMLQEFSGYELPDELEEKYRKLFSDMMKQVKYTVAEAKEVENKNFTVDVKVEPMLIFNDTYQELQKQTEDYATQVSNEVMNGASLPSETDMQTHVFEIYHDILRNYLDQGMKYGDPETITVHVNKDDKNVYTIADEDISKIDGKVMAMDVIEQ</sequence>
<feature type="transmembrane region" description="Helical" evidence="1">
    <location>
        <begin position="14"/>
        <end position="31"/>
    </location>
</feature>
<gene>
    <name evidence="2" type="ORF">DWX36_17200</name>
</gene>
<feature type="transmembrane region" description="Helical" evidence="1">
    <location>
        <begin position="70"/>
        <end position="90"/>
    </location>
</feature>
<evidence type="ECO:0000313" key="2">
    <source>
        <dbReference type="EMBL" id="RGT34709.1"/>
    </source>
</evidence>
<comment type="caution">
    <text evidence="2">The sequence shown here is derived from an EMBL/GenBank/DDBJ whole genome shotgun (WGS) entry which is preliminary data.</text>
</comment>
<feature type="non-terminal residue" evidence="2">
    <location>
        <position position="1"/>
    </location>
</feature>
<keyword evidence="1" id="KW-0472">Membrane</keyword>
<evidence type="ECO:0008006" key="4">
    <source>
        <dbReference type="Google" id="ProtNLM"/>
    </source>
</evidence>
<dbReference type="AlphaFoldDB" id="A0A412N8W9"/>
<dbReference type="Proteomes" id="UP000283834">
    <property type="component" value="Unassembled WGS sequence"/>
</dbReference>